<reference evidence="3 4" key="1">
    <citation type="submission" date="2019-10" db="EMBL/GenBank/DDBJ databases">
        <title>Complete genome sequence of Vibrio sp. strain THAF100, isolated from non-filtered water from the water column of tank 6 of a marine aquarium containing stony-coral fragments. Water maintained at 26 degree C.</title>
        <authorList>
            <person name="Ruckert C."/>
            <person name="Franco A."/>
            <person name="Kalinowski J."/>
            <person name="Glaeser S."/>
        </authorList>
    </citation>
    <scope>NUCLEOTIDE SEQUENCE [LARGE SCALE GENOMIC DNA]</scope>
    <source>
        <strain evidence="3 4">THAF100</strain>
    </source>
</reference>
<feature type="region of interest" description="Disordered" evidence="1">
    <location>
        <begin position="98"/>
        <end position="120"/>
    </location>
</feature>
<dbReference type="OrthoDB" id="5906652at2"/>
<gene>
    <name evidence="3" type="ORF">FIV01_03380</name>
</gene>
<evidence type="ECO:0000256" key="1">
    <source>
        <dbReference type="SAM" id="MobiDB-lite"/>
    </source>
</evidence>
<dbReference type="RefSeq" id="WP_152429744.1">
    <property type="nucleotide sequence ID" value="NZ_CBCSDK010000003.1"/>
</dbReference>
<proteinExistence type="predicted"/>
<dbReference type="EMBL" id="CP045350">
    <property type="protein sequence ID" value="QFT25484.1"/>
    <property type="molecule type" value="Genomic_DNA"/>
</dbReference>
<evidence type="ECO:0000313" key="4">
    <source>
        <dbReference type="Proteomes" id="UP000326936"/>
    </source>
</evidence>
<evidence type="ECO:0000256" key="2">
    <source>
        <dbReference type="SAM" id="Phobius"/>
    </source>
</evidence>
<keyword evidence="4" id="KW-1185">Reference proteome</keyword>
<sequence length="120" mass="12917" precursor="true">MAKKPYLIAMVALVLSGVAIFFLSAPSPEPKPLEQEISVEANVSGLPSVTLSSEANFPSPVIALAQTLAHGMVEVEKTKLPLLSGELNQFSQTNITEDYASPQELEDLKQRLNKLPSSKP</sequence>
<dbReference type="AlphaFoldDB" id="A0A5P9CGX3"/>
<feature type="transmembrane region" description="Helical" evidence="2">
    <location>
        <begin position="6"/>
        <end position="25"/>
    </location>
</feature>
<evidence type="ECO:0000313" key="3">
    <source>
        <dbReference type="EMBL" id="QFT25484.1"/>
    </source>
</evidence>
<keyword evidence="2" id="KW-1133">Transmembrane helix</keyword>
<organism evidence="3 4">
    <name type="scientific">Vibrio aquimaris</name>
    <dbReference type="NCBI Taxonomy" id="2587862"/>
    <lineage>
        <taxon>Bacteria</taxon>
        <taxon>Pseudomonadati</taxon>
        <taxon>Pseudomonadota</taxon>
        <taxon>Gammaproteobacteria</taxon>
        <taxon>Vibrionales</taxon>
        <taxon>Vibrionaceae</taxon>
        <taxon>Vibrio</taxon>
    </lineage>
</organism>
<dbReference type="KEGG" id="vaq:FIV01_03380"/>
<protein>
    <submittedName>
        <fullName evidence="3">Uncharacterized protein</fullName>
    </submittedName>
</protein>
<name>A0A5P9CGX3_9VIBR</name>
<keyword evidence="2" id="KW-0472">Membrane</keyword>
<keyword evidence="2" id="KW-0812">Transmembrane</keyword>
<accession>A0A5P9CGX3</accession>
<dbReference type="Proteomes" id="UP000326936">
    <property type="component" value="Chromosome"/>
</dbReference>